<dbReference type="SUPFAM" id="SSF48056">
    <property type="entry name" value="Di-copper centre-containing domain"/>
    <property type="match status" value="1"/>
</dbReference>
<keyword evidence="1" id="KW-0812">Transmembrane</keyword>
<dbReference type="AlphaFoldDB" id="A0AAV6ZGL6"/>
<reference evidence="2" key="1">
    <citation type="thesis" date="2020" institute="ProQuest LLC" country="789 East Eisenhower Parkway, Ann Arbor, MI, USA">
        <title>Comparative Genomics and Chromosome Evolution.</title>
        <authorList>
            <person name="Mudd A.B."/>
        </authorList>
    </citation>
    <scope>NUCLEOTIDE SEQUENCE</scope>
    <source>
        <strain evidence="2">237g6f4</strain>
        <tissue evidence="2">Blood</tissue>
    </source>
</reference>
<evidence type="ECO:0000313" key="3">
    <source>
        <dbReference type="Proteomes" id="UP000824782"/>
    </source>
</evidence>
<evidence type="ECO:0000256" key="1">
    <source>
        <dbReference type="SAM" id="Phobius"/>
    </source>
</evidence>
<feature type="transmembrane region" description="Helical" evidence="1">
    <location>
        <begin position="96"/>
        <end position="118"/>
    </location>
</feature>
<accession>A0AAV6ZGL6</accession>
<dbReference type="InterPro" id="IPR008922">
    <property type="entry name" value="Di-copper_centre_dom_sf"/>
</dbReference>
<evidence type="ECO:0008006" key="4">
    <source>
        <dbReference type="Google" id="ProtNLM"/>
    </source>
</evidence>
<feature type="transmembrane region" description="Helical" evidence="1">
    <location>
        <begin position="7"/>
        <end position="25"/>
    </location>
</feature>
<sequence length="152" mass="17818">MKILTFNTVWTVLVFLFLSLYEQWLRRHQPTLDVYPEANAPVGHNRGYYMVPFIPLFTNGEFFTQARNFGYDYDYLAESDSVSDILLRYLEEARNIWQWLLGAAVVGGLITVVMATIVRCSCRRRKKRATLEETQPLLMEAEDYRSTYQSNL</sequence>
<evidence type="ECO:0000313" key="2">
    <source>
        <dbReference type="EMBL" id="KAG8546495.1"/>
    </source>
</evidence>
<keyword evidence="1" id="KW-0472">Membrane</keyword>
<gene>
    <name evidence="2" type="ORF">GDO81_018786</name>
</gene>
<comment type="caution">
    <text evidence="2">The sequence shown here is derived from an EMBL/GenBank/DDBJ whole genome shotgun (WGS) entry which is preliminary data.</text>
</comment>
<dbReference type="EMBL" id="WNYA01001058">
    <property type="protein sequence ID" value="KAG8546495.1"/>
    <property type="molecule type" value="Genomic_DNA"/>
</dbReference>
<dbReference type="Proteomes" id="UP000824782">
    <property type="component" value="Unassembled WGS sequence"/>
</dbReference>
<organism evidence="2 3">
    <name type="scientific">Engystomops pustulosus</name>
    <name type="common">Tungara frog</name>
    <name type="synonym">Physalaemus pustulosus</name>
    <dbReference type="NCBI Taxonomy" id="76066"/>
    <lineage>
        <taxon>Eukaryota</taxon>
        <taxon>Metazoa</taxon>
        <taxon>Chordata</taxon>
        <taxon>Craniata</taxon>
        <taxon>Vertebrata</taxon>
        <taxon>Euteleostomi</taxon>
        <taxon>Amphibia</taxon>
        <taxon>Batrachia</taxon>
        <taxon>Anura</taxon>
        <taxon>Neobatrachia</taxon>
        <taxon>Hyloidea</taxon>
        <taxon>Leptodactylidae</taxon>
        <taxon>Leiuperinae</taxon>
        <taxon>Engystomops</taxon>
    </lineage>
</organism>
<proteinExistence type="predicted"/>
<protein>
    <recommendedName>
        <fullName evidence="4">Tyrosinase</fullName>
    </recommendedName>
</protein>
<keyword evidence="1" id="KW-1133">Transmembrane helix</keyword>
<name>A0AAV6ZGL6_ENGPU</name>
<keyword evidence="3" id="KW-1185">Reference proteome</keyword>